<dbReference type="GO" id="GO:0004497">
    <property type="term" value="F:monooxygenase activity"/>
    <property type="evidence" value="ECO:0007669"/>
    <property type="project" value="UniProtKB-KW"/>
</dbReference>
<keyword evidence="3" id="KW-1185">Reference proteome</keyword>
<dbReference type="Pfam" id="PF03992">
    <property type="entry name" value="ABM"/>
    <property type="match status" value="1"/>
</dbReference>
<proteinExistence type="predicted"/>
<dbReference type="SUPFAM" id="SSF54909">
    <property type="entry name" value="Dimeric alpha+beta barrel"/>
    <property type="match status" value="1"/>
</dbReference>
<dbReference type="Gene3D" id="3.30.70.100">
    <property type="match status" value="1"/>
</dbReference>
<gene>
    <name evidence="2" type="ORF">CR205_17360</name>
</gene>
<dbReference type="PROSITE" id="PS51725">
    <property type="entry name" value="ABM"/>
    <property type="match status" value="1"/>
</dbReference>
<dbReference type="RefSeq" id="WP_110521578.1">
    <property type="nucleotide sequence ID" value="NZ_PDOF01000003.1"/>
</dbReference>
<comment type="caution">
    <text evidence="2">The sequence shown here is derived from an EMBL/GenBank/DDBJ whole genome shotgun (WGS) entry which is preliminary data.</text>
</comment>
<accession>A0A2W0H396</accession>
<reference evidence="2 3" key="1">
    <citation type="submission" date="2017-10" db="EMBL/GenBank/DDBJ databases">
        <title>Bacillus sp. nov., a halophilic bacterium isolated from a Yangshapao Lake.</title>
        <authorList>
            <person name="Wang H."/>
        </authorList>
    </citation>
    <scope>NUCLEOTIDE SEQUENCE [LARGE SCALE GENOMIC DNA]</scope>
    <source>
        <strain evidence="2 3">YSP-3</strain>
    </source>
</reference>
<dbReference type="Proteomes" id="UP000248066">
    <property type="component" value="Unassembled WGS sequence"/>
</dbReference>
<organism evidence="2 3">
    <name type="scientific">Alteribacter lacisalsi</name>
    <dbReference type="NCBI Taxonomy" id="2045244"/>
    <lineage>
        <taxon>Bacteria</taxon>
        <taxon>Bacillati</taxon>
        <taxon>Bacillota</taxon>
        <taxon>Bacilli</taxon>
        <taxon>Bacillales</taxon>
        <taxon>Bacillaceae</taxon>
        <taxon>Alteribacter</taxon>
    </lineage>
</organism>
<dbReference type="EMBL" id="PDOF01000003">
    <property type="protein sequence ID" value="PYZ96303.1"/>
    <property type="molecule type" value="Genomic_DNA"/>
</dbReference>
<dbReference type="OrthoDB" id="2617048at2"/>
<dbReference type="InterPro" id="IPR011008">
    <property type="entry name" value="Dimeric_a/b-barrel"/>
</dbReference>
<sequence>MYIVHSVVTIPEEKADEVIGLYQNRSKLVDEADGFISFKLLQNRRKSGELTVQMEWETEQDYLKWVTSDDFKRIHDLEKKYPDKELANTKAMVHQYKVVAW</sequence>
<keyword evidence="2" id="KW-0560">Oxidoreductase</keyword>
<evidence type="ECO:0000259" key="1">
    <source>
        <dbReference type="PROSITE" id="PS51725"/>
    </source>
</evidence>
<protein>
    <submittedName>
        <fullName evidence="2">Antibiotic biosynthesis monooxygenase</fullName>
    </submittedName>
</protein>
<dbReference type="InterPro" id="IPR050404">
    <property type="entry name" value="Heme-degrading_MO"/>
</dbReference>
<keyword evidence="2" id="KW-0503">Monooxygenase</keyword>
<dbReference type="PANTHER" id="PTHR34474:SF4">
    <property type="entry name" value="HEME OXYGENASE (STAPHYLOBILIN-PRODUCING) 1"/>
    <property type="match status" value="1"/>
</dbReference>
<feature type="domain" description="ABM" evidence="1">
    <location>
        <begin position="2"/>
        <end position="92"/>
    </location>
</feature>
<dbReference type="InterPro" id="IPR007138">
    <property type="entry name" value="ABM_dom"/>
</dbReference>
<evidence type="ECO:0000313" key="2">
    <source>
        <dbReference type="EMBL" id="PYZ96303.1"/>
    </source>
</evidence>
<name>A0A2W0H396_9BACI</name>
<dbReference type="AlphaFoldDB" id="A0A2W0H396"/>
<dbReference type="PANTHER" id="PTHR34474">
    <property type="entry name" value="SIGNAL TRANSDUCTION PROTEIN TRAP"/>
    <property type="match status" value="1"/>
</dbReference>
<evidence type="ECO:0000313" key="3">
    <source>
        <dbReference type="Proteomes" id="UP000248066"/>
    </source>
</evidence>